<protein>
    <submittedName>
        <fullName evidence="1">Uncharacterized protein</fullName>
    </submittedName>
</protein>
<reference evidence="1" key="1">
    <citation type="submission" date="2020-05" db="EMBL/GenBank/DDBJ databases">
        <title>Large-scale comparative analyses of tick genomes elucidate their genetic diversity and vector capacities.</title>
        <authorList>
            <person name="Jia N."/>
            <person name="Wang J."/>
            <person name="Shi W."/>
            <person name="Du L."/>
            <person name="Sun Y."/>
            <person name="Zhan W."/>
            <person name="Jiang J."/>
            <person name="Wang Q."/>
            <person name="Zhang B."/>
            <person name="Ji P."/>
            <person name="Sakyi L.B."/>
            <person name="Cui X."/>
            <person name="Yuan T."/>
            <person name="Jiang B."/>
            <person name="Yang W."/>
            <person name="Lam T.T.-Y."/>
            <person name="Chang Q."/>
            <person name="Ding S."/>
            <person name="Wang X."/>
            <person name="Zhu J."/>
            <person name="Ruan X."/>
            <person name="Zhao L."/>
            <person name="Wei J."/>
            <person name="Que T."/>
            <person name="Du C."/>
            <person name="Cheng J."/>
            <person name="Dai P."/>
            <person name="Han X."/>
            <person name="Huang E."/>
            <person name="Gao Y."/>
            <person name="Liu J."/>
            <person name="Shao H."/>
            <person name="Ye R."/>
            <person name="Li L."/>
            <person name="Wei W."/>
            <person name="Wang X."/>
            <person name="Wang C."/>
            <person name="Yang T."/>
            <person name="Huo Q."/>
            <person name="Li W."/>
            <person name="Guo W."/>
            <person name="Chen H."/>
            <person name="Zhou L."/>
            <person name="Ni X."/>
            <person name="Tian J."/>
            <person name="Zhou Y."/>
            <person name="Sheng Y."/>
            <person name="Liu T."/>
            <person name="Pan Y."/>
            <person name="Xia L."/>
            <person name="Li J."/>
            <person name="Zhao F."/>
            <person name="Cao W."/>
        </authorList>
    </citation>
    <scope>NUCLEOTIDE SEQUENCE</scope>
    <source>
        <strain evidence="1">Dsil-2018</strain>
    </source>
</reference>
<dbReference type="Proteomes" id="UP000821865">
    <property type="component" value="Chromosome 2"/>
</dbReference>
<evidence type="ECO:0000313" key="1">
    <source>
        <dbReference type="EMBL" id="KAH7965502.1"/>
    </source>
</evidence>
<accession>A0ACB8DBL1</accession>
<sequence>MFREAKPENGKTGCQFAGRLLGYFDHWRELAKTERTYRALRDRVVSEQFLRGCDKKHAVFLKERDCKDLSDLAATADHYLEAQGLTHLARGREENAFVKSGTVPKEPTSAQGKPHCFICNKRGHKLSDCWSGATGSRSVNNVREKKPQSFPKNTKDRNEALCSSYERGQTTQGTTRRKQCQIATDIEDTRCDKIGLGAESPVGPIRRRARMPTAQCYLEGQPVTVLRDSGCDTVIVKRALVSAEKLTGKTRTVYLLDSSAQQLPEAEVDIDCPFYKGTVLVICMERHCMMLCWVISTASAPLSSCLEAKLR</sequence>
<comment type="caution">
    <text evidence="1">The sequence shown here is derived from an EMBL/GenBank/DDBJ whole genome shotgun (WGS) entry which is preliminary data.</text>
</comment>
<dbReference type="EMBL" id="CM023471">
    <property type="protein sequence ID" value="KAH7965502.1"/>
    <property type="molecule type" value="Genomic_DNA"/>
</dbReference>
<name>A0ACB8DBL1_DERSI</name>
<keyword evidence="2" id="KW-1185">Reference proteome</keyword>
<organism evidence="1 2">
    <name type="scientific">Dermacentor silvarum</name>
    <name type="common">Tick</name>
    <dbReference type="NCBI Taxonomy" id="543639"/>
    <lineage>
        <taxon>Eukaryota</taxon>
        <taxon>Metazoa</taxon>
        <taxon>Ecdysozoa</taxon>
        <taxon>Arthropoda</taxon>
        <taxon>Chelicerata</taxon>
        <taxon>Arachnida</taxon>
        <taxon>Acari</taxon>
        <taxon>Parasitiformes</taxon>
        <taxon>Ixodida</taxon>
        <taxon>Ixodoidea</taxon>
        <taxon>Ixodidae</taxon>
        <taxon>Rhipicephalinae</taxon>
        <taxon>Dermacentor</taxon>
    </lineage>
</organism>
<evidence type="ECO:0000313" key="2">
    <source>
        <dbReference type="Proteomes" id="UP000821865"/>
    </source>
</evidence>
<gene>
    <name evidence="1" type="ORF">HPB49_008488</name>
</gene>
<proteinExistence type="predicted"/>